<reference evidence="9" key="1">
    <citation type="journal article" date="2002" name="Science">
        <title>The draft genome of Ciona intestinalis: insights into chordate and vertebrate origins.</title>
        <authorList>
            <person name="Dehal P."/>
            <person name="Satou Y."/>
            <person name="Campbell R.K."/>
            <person name="Chapman J."/>
            <person name="Degnan B."/>
            <person name="De Tomaso A."/>
            <person name="Davidson B."/>
            <person name="Di Gregorio A."/>
            <person name="Gelpke M."/>
            <person name="Goodstein D.M."/>
            <person name="Harafuji N."/>
            <person name="Hastings K.E."/>
            <person name="Ho I."/>
            <person name="Hotta K."/>
            <person name="Huang W."/>
            <person name="Kawashima T."/>
            <person name="Lemaire P."/>
            <person name="Martinez D."/>
            <person name="Meinertzhagen I.A."/>
            <person name="Necula S."/>
            <person name="Nonaka M."/>
            <person name="Putnam N."/>
            <person name="Rash S."/>
            <person name="Saiga H."/>
            <person name="Satake M."/>
            <person name="Terry A."/>
            <person name="Yamada L."/>
            <person name="Wang H.G."/>
            <person name="Awazu S."/>
            <person name="Azumi K."/>
            <person name="Boore J."/>
            <person name="Branno M."/>
            <person name="Chin-Bow S."/>
            <person name="DeSantis R."/>
            <person name="Doyle S."/>
            <person name="Francino P."/>
            <person name="Keys D.N."/>
            <person name="Haga S."/>
            <person name="Hayashi H."/>
            <person name="Hino K."/>
            <person name="Imai K.S."/>
            <person name="Inaba K."/>
            <person name="Kano S."/>
            <person name="Kobayashi K."/>
            <person name="Kobayashi M."/>
            <person name="Lee B.I."/>
            <person name="Makabe K.W."/>
            <person name="Manohar C."/>
            <person name="Matassi G."/>
            <person name="Medina M."/>
            <person name="Mochizuki Y."/>
            <person name="Mount S."/>
            <person name="Morishita T."/>
            <person name="Miura S."/>
            <person name="Nakayama A."/>
            <person name="Nishizaka S."/>
            <person name="Nomoto H."/>
            <person name="Ohta F."/>
            <person name="Oishi K."/>
            <person name="Rigoutsos I."/>
            <person name="Sano M."/>
            <person name="Sasaki A."/>
            <person name="Sasakura Y."/>
            <person name="Shoguchi E."/>
            <person name="Shin-i T."/>
            <person name="Spagnuolo A."/>
            <person name="Stainier D."/>
            <person name="Suzuki M.M."/>
            <person name="Tassy O."/>
            <person name="Takatori N."/>
            <person name="Tokuoka M."/>
            <person name="Yagi K."/>
            <person name="Yoshizaki F."/>
            <person name="Wada S."/>
            <person name="Zhang C."/>
            <person name="Hyatt P.D."/>
            <person name="Larimer F."/>
            <person name="Detter C."/>
            <person name="Doggett N."/>
            <person name="Glavina T."/>
            <person name="Hawkins T."/>
            <person name="Richardson P."/>
            <person name="Lucas S."/>
            <person name="Kohara Y."/>
            <person name="Levine M."/>
            <person name="Satoh N."/>
            <person name="Rokhsar D.S."/>
        </authorList>
    </citation>
    <scope>NUCLEOTIDE SEQUENCE [LARGE SCALE GENOMIC DNA]</scope>
</reference>
<sequence length="243" mass="27973">YNENKGSSSHSEDKRNRSGERGRDGYHGGGGGGARQNHQRVQVIGKELVRIVRHGKYNQQIQMDAEGYVFVNDILTCKRFYDQFPGVNELYIEKIVESNDKKRFELKFEEGVGWKIKAAQGHTVKIENRSLRPITNPAEFPVVIHGTYWENWEFIKVNGLNRMGRNHIHFAPGLPNEVVSGMRKSCEVAIYINMTQALKDGFKFFQSSNQVILTEGDEKGRIHPKYFLKVVQLYPRKGIKFEI</sequence>
<evidence type="ECO:0000256" key="7">
    <source>
        <dbReference type="SAM" id="MobiDB-lite"/>
    </source>
</evidence>
<evidence type="ECO:0000256" key="1">
    <source>
        <dbReference type="ARBA" id="ARBA00003343"/>
    </source>
</evidence>
<protein>
    <recommendedName>
        <fullName evidence="3">2'-phosphotransferase</fullName>
        <ecNumber evidence="3">2.7.1.160</ecNumber>
    </recommendedName>
</protein>
<organism evidence="8 9">
    <name type="scientific">Ciona intestinalis</name>
    <name type="common">Transparent sea squirt</name>
    <name type="synonym">Ascidia intestinalis</name>
    <dbReference type="NCBI Taxonomy" id="7719"/>
    <lineage>
        <taxon>Eukaryota</taxon>
        <taxon>Metazoa</taxon>
        <taxon>Chordata</taxon>
        <taxon>Tunicata</taxon>
        <taxon>Ascidiacea</taxon>
        <taxon>Phlebobranchia</taxon>
        <taxon>Cionidae</taxon>
        <taxon>Ciona</taxon>
    </lineage>
</organism>
<name>F6SRF9_CIOIN</name>
<evidence type="ECO:0000256" key="4">
    <source>
        <dbReference type="ARBA" id="ARBA00022679"/>
    </source>
</evidence>
<comment type="catalytic activity">
    <reaction evidence="6">
        <text>2'-phospho-[ligated tRNA] + NAD(+) = mature tRNA + ADP-alpha-D-ribose 1'',2''-cyclic phosphate + nicotinamide</text>
        <dbReference type="Rhea" id="RHEA:23324"/>
        <dbReference type="Rhea" id="RHEA-COMP:11106"/>
        <dbReference type="Rhea" id="RHEA-COMP:11107"/>
        <dbReference type="ChEBI" id="CHEBI:17154"/>
        <dbReference type="ChEBI" id="CHEBI:57540"/>
        <dbReference type="ChEBI" id="CHEBI:76596"/>
        <dbReference type="ChEBI" id="CHEBI:82883"/>
        <dbReference type="ChEBI" id="CHEBI:85027"/>
        <dbReference type="EC" id="2.7.1.160"/>
    </reaction>
</comment>
<dbReference type="OMA" id="GRIHPKY"/>
<evidence type="ECO:0000256" key="6">
    <source>
        <dbReference type="ARBA" id="ARBA00047949"/>
    </source>
</evidence>
<dbReference type="PANTHER" id="PTHR12684">
    <property type="entry name" value="PUTATIVE PHOSPHOTRANSFERASE"/>
    <property type="match status" value="1"/>
</dbReference>
<reference evidence="8" key="3">
    <citation type="submission" date="2025-09" db="UniProtKB">
        <authorList>
            <consortium name="Ensembl"/>
        </authorList>
    </citation>
    <scope>IDENTIFICATION</scope>
</reference>
<dbReference type="FunCoup" id="F6SRF9">
    <property type="interactions" value="4"/>
</dbReference>
<dbReference type="InterPro" id="IPR042080">
    <property type="entry name" value="RNA_2'-PTrans_N"/>
</dbReference>
<dbReference type="InterPro" id="IPR002745">
    <property type="entry name" value="Ptrans_KptA/Tpt1"/>
</dbReference>
<keyword evidence="4" id="KW-0808">Transferase</keyword>
<dbReference type="GeneTree" id="ENSGT00390000002731"/>
<evidence type="ECO:0000313" key="8">
    <source>
        <dbReference type="Ensembl" id="ENSCINP00000028415.2"/>
    </source>
</evidence>
<dbReference type="SUPFAM" id="SSF56399">
    <property type="entry name" value="ADP-ribosylation"/>
    <property type="match status" value="1"/>
</dbReference>
<keyword evidence="5" id="KW-0520">NAD</keyword>
<gene>
    <name evidence="8" type="primary">LOC100186294</name>
</gene>
<reference evidence="8" key="2">
    <citation type="submission" date="2025-08" db="UniProtKB">
        <authorList>
            <consortium name="Ensembl"/>
        </authorList>
    </citation>
    <scope>IDENTIFICATION</scope>
</reference>
<evidence type="ECO:0000256" key="3">
    <source>
        <dbReference type="ARBA" id="ARBA00012007"/>
    </source>
</evidence>
<dbReference type="GO" id="GO:0006388">
    <property type="term" value="P:tRNA splicing, via endonucleolytic cleavage and ligation"/>
    <property type="evidence" value="ECO:0000318"/>
    <property type="project" value="GO_Central"/>
</dbReference>
<evidence type="ECO:0000313" key="9">
    <source>
        <dbReference type="Proteomes" id="UP000008144"/>
    </source>
</evidence>
<comment type="function">
    <text evidence="1">Catalyzes the last step of tRNA splicing, the transfer of the splice junction 2'-phosphate from ligated tRNA to NAD to produce ADP-ribose 1''-2'' cyclic phosphate.</text>
</comment>
<dbReference type="PANTHER" id="PTHR12684:SF2">
    <property type="entry name" value="TRNA 2'-PHOSPHOTRANSFERASE 1"/>
    <property type="match status" value="1"/>
</dbReference>
<dbReference type="Pfam" id="PF01885">
    <property type="entry name" value="PTS_2-RNA"/>
    <property type="match status" value="1"/>
</dbReference>
<dbReference type="HOGENOM" id="CLU_052998_1_1_1"/>
<feature type="region of interest" description="Disordered" evidence="7">
    <location>
        <begin position="1"/>
        <end position="39"/>
    </location>
</feature>
<keyword evidence="9" id="KW-1185">Reference proteome</keyword>
<dbReference type="STRING" id="7719.ENSCINP00000028415"/>
<dbReference type="Ensembl" id="ENSCINT00000028661.2">
    <property type="protein sequence ID" value="ENSCINP00000028415.2"/>
    <property type="gene ID" value="ENSCING00000024241.1"/>
</dbReference>
<dbReference type="Gene3D" id="1.10.10.970">
    <property type="entry name" value="RNA 2'-phosphotransferase, Tpt1/KptA family, N-terminal domain"/>
    <property type="match status" value="1"/>
</dbReference>
<accession>F6SRF9</accession>
<comment type="similarity">
    <text evidence="2">Belongs to the KptA/TPT1 family.</text>
</comment>
<proteinExistence type="inferred from homology"/>
<dbReference type="Proteomes" id="UP000008144">
    <property type="component" value="Unassembled WGS sequence"/>
</dbReference>
<dbReference type="Gene3D" id="3.20.170.30">
    <property type="match status" value="1"/>
</dbReference>
<feature type="compositionally biased region" description="Basic and acidic residues" evidence="7">
    <location>
        <begin position="10"/>
        <end position="26"/>
    </location>
</feature>
<dbReference type="GO" id="GO:0000215">
    <property type="term" value="F:tRNA 2'-phosphotransferase activity"/>
    <property type="evidence" value="ECO:0000318"/>
    <property type="project" value="GO_Central"/>
</dbReference>
<evidence type="ECO:0000256" key="5">
    <source>
        <dbReference type="ARBA" id="ARBA00023027"/>
    </source>
</evidence>
<dbReference type="InParanoid" id="F6SRF9"/>
<evidence type="ECO:0000256" key="2">
    <source>
        <dbReference type="ARBA" id="ARBA00009836"/>
    </source>
</evidence>
<dbReference type="EC" id="2.7.1.160" evidence="3"/>
<dbReference type="AlphaFoldDB" id="F6SRF9"/>
<dbReference type="InterPro" id="IPR042081">
    <property type="entry name" value="RNA_2'-PTrans_C"/>
</dbReference>